<evidence type="ECO:0000256" key="9">
    <source>
        <dbReference type="RuleBase" id="RU000556"/>
    </source>
</evidence>
<reference evidence="12 13" key="1">
    <citation type="submission" date="2016-10" db="EMBL/GenBank/DDBJ databases">
        <authorList>
            <person name="de Groot N.N."/>
        </authorList>
    </citation>
    <scope>NUCLEOTIDE SEQUENCE [LARGE SCALE GENOMIC DNA]</scope>
    <source>
        <strain evidence="12 13">CGMCC 1.10210</strain>
    </source>
</reference>
<proteinExistence type="inferred from homology"/>
<keyword evidence="3 8" id="KW-0805">Transcription regulation</keyword>
<evidence type="ECO:0000256" key="8">
    <source>
        <dbReference type="HAMAP-Rule" id="MF_00105"/>
    </source>
</evidence>
<dbReference type="SUPFAM" id="SSF54534">
    <property type="entry name" value="FKBP-like"/>
    <property type="match status" value="1"/>
</dbReference>
<dbReference type="InterPro" id="IPR018151">
    <property type="entry name" value="TF_GreA/GreB_CS"/>
</dbReference>
<evidence type="ECO:0000256" key="4">
    <source>
        <dbReference type="ARBA" id="ARBA00023125"/>
    </source>
</evidence>
<dbReference type="NCBIfam" id="NF001264">
    <property type="entry name" value="PRK00226.1-5"/>
    <property type="match status" value="1"/>
</dbReference>
<keyword evidence="5 8" id="KW-0804">Transcription</keyword>
<evidence type="ECO:0000313" key="13">
    <source>
        <dbReference type="Proteomes" id="UP000182258"/>
    </source>
</evidence>
<dbReference type="GO" id="GO:0006354">
    <property type="term" value="P:DNA-templated transcription elongation"/>
    <property type="evidence" value="ECO:0007669"/>
    <property type="project" value="TreeGrafter"/>
</dbReference>
<dbReference type="PANTHER" id="PTHR30437:SF4">
    <property type="entry name" value="TRANSCRIPTION ELONGATION FACTOR GREA"/>
    <property type="match status" value="1"/>
</dbReference>
<dbReference type="InterPro" id="IPR022691">
    <property type="entry name" value="Tscrpt_elong_fac_GreA/B_N"/>
</dbReference>
<dbReference type="EMBL" id="FOMB01000013">
    <property type="protein sequence ID" value="SFC87993.1"/>
    <property type="molecule type" value="Genomic_DNA"/>
</dbReference>
<dbReference type="Pfam" id="PF01272">
    <property type="entry name" value="GreA_GreB"/>
    <property type="match status" value="1"/>
</dbReference>
<dbReference type="GO" id="GO:0003746">
    <property type="term" value="F:translation elongation factor activity"/>
    <property type="evidence" value="ECO:0007669"/>
    <property type="project" value="UniProtKB-KW"/>
</dbReference>
<dbReference type="AlphaFoldDB" id="A0A1I1MZI8"/>
<evidence type="ECO:0000256" key="7">
    <source>
        <dbReference type="ARBA" id="ARBA00030776"/>
    </source>
</evidence>
<dbReference type="HAMAP" id="MF_00105">
    <property type="entry name" value="GreA_GreB"/>
    <property type="match status" value="1"/>
</dbReference>
<keyword evidence="12" id="KW-0251">Elongation factor</keyword>
<evidence type="ECO:0000256" key="3">
    <source>
        <dbReference type="ARBA" id="ARBA00023015"/>
    </source>
</evidence>
<dbReference type="Gene3D" id="1.10.287.180">
    <property type="entry name" value="Transcription elongation factor, GreA/GreB, N-terminal domain"/>
    <property type="match status" value="1"/>
</dbReference>
<dbReference type="SUPFAM" id="SSF46557">
    <property type="entry name" value="GreA transcript cleavage protein, N-terminal domain"/>
    <property type="match status" value="1"/>
</dbReference>
<dbReference type="NCBIfam" id="NF001263">
    <property type="entry name" value="PRK00226.1-4"/>
    <property type="match status" value="1"/>
</dbReference>
<evidence type="ECO:0000256" key="2">
    <source>
        <dbReference type="ARBA" id="ARBA00013729"/>
    </source>
</evidence>
<dbReference type="GO" id="GO:0003677">
    <property type="term" value="F:DNA binding"/>
    <property type="evidence" value="ECO:0007669"/>
    <property type="project" value="UniProtKB-UniRule"/>
</dbReference>
<evidence type="ECO:0000256" key="5">
    <source>
        <dbReference type="ARBA" id="ARBA00023163"/>
    </source>
</evidence>
<dbReference type="PANTHER" id="PTHR30437">
    <property type="entry name" value="TRANSCRIPTION ELONGATION FACTOR GREA"/>
    <property type="match status" value="1"/>
</dbReference>
<organism evidence="12 13">
    <name type="scientific">Devosia psychrophila</name>
    <dbReference type="NCBI Taxonomy" id="728005"/>
    <lineage>
        <taxon>Bacteria</taxon>
        <taxon>Pseudomonadati</taxon>
        <taxon>Pseudomonadota</taxon>
        <taxon>Alphaproteobacteria</taxon>
        <taxon>Hyphomicrobiales</taxon>
        <taxon>Devosiaceae</taxon>
        <taxon>Devosia</taxon>
    </lineage>
</organism>
<dbReference type="GO" id="GO:0070063">
    <property type="term" value="F:RNA polymerase binding"/>
    <property type="evidence" value="ECO:0007669"/>
    <property type="project" value="InterPro"/>
</dbReference>
<dbReference type="Pfam" id="PF03449">
    <property type="entry name" value="GreA_GreB_N"/>
    <property type="match status" value="1"/>
</dbReference>
<dbReference type="FunFam" id="3.10.50.30:FF:000001">
    <property type="entry name" value="Transcription elongation factor GreA"/>
    <property type="match status" value="1"/>
</dbReference>
<name>A0A1I1MZI8_9HYPH</name>
<feature type="domain" description="Transcription elongation factor GreA/GreB N-terminal" evidence="11">
    <location>
        <begin position="50"/>
        <end position="120"/>
    </location>
</feature>
<protein>
    <recommendedName>
        <fullName evidence="2 8">Transcription elongation factor GreA</fullName>
    </recommendedName>
    <alternativeName>
        <fullName evidence="7 8">Transcript cleavage factor GreA</fullName>
    </alternativeName>
</protein>
<dbReference type="InterPro" id="IPR028624">
    <property type="entry name" value="Tscrpt_elong_fac_GreA/B"/>
</dbReference>
<comment type="similarity">
    <text evidence="1 8 9">Belongs to the GreA/GreB family.</text>
</comment>
<dbReference type="NCBIfam" id="NF001261">
    <property type="entry name" value="PRK00226.1-2"/>
    <property type="match status" value="1"/>
</dbReference>
<comment type="function">
    <text evidence="6 8 9">Necessary for efficient RNA polymerase transcription elongation past template-encoded arresting sites. The arresting sites in DNA have the property of trapping a certain fraction of elongating RNA polymerases that pass through, resulting in locked ternary complexes. Cleavage of the nascent transcript by cleavage factors such as GreA or GreB allows the resumption of elongation from the new 3'terminus. GreA releases sequences of 2 to 3 nucleotides.</text>
</comment>
<dbReference type="NCBIfam" id="TIGR01462">
    <property type="entry name" value="greA"/>
    <property type="match status" value="1"/>
</dbReference>
<dbReference type="FunFam" id="1.10.287.180:FF:000001">
    <property type="entry name" value="Transcription elongation factor GreA"/>
    <property type="match status" value="1"/>
</dbReference>
<dbReference type="InterPro" id="IPR023459">
    <property type="entry name" value="Tscrpt_elong_fac_GreA/B_fam"/>
</dbReference>
<sequence length="203" mass="21993">MHPLDRDAAGGQFAPISPTRLIVKRFAERIWLGVSLLNDVPLGGDEMEKIPMTIGGQKALAAEYEHRTASERRRIVEAISEARAHGDLSENAEYSAAKEQQSLNEGRIKELETILALADVIDISKLSGTTVKFGATVTYIDEATEEEKTYQVVGDPEADASGGRISISSPIARAMIGKEEGDSFEVSAPGGARSYEILKIKYV</sequence>
<accession>A0A1I1MZI8</accession>
<keyword evidence="12" id="KW-0648">Protein biosynthesis</keyword>
<evidence type="ECO:0000313" key="12">
    <source>
        <dbReference type="EMBL" id="SFC87993.1"/>
    </source>
</evidence>
<evidence type="ECO:0000256" key="6">
    <source>
        <dbReference type="ARBA" id="ARBA00024916"/>
    </source>
</evidence>
<gene>
    <name evidence="8" type="primary">greA</name>
    <name evidence="12" type="ORF">SAMN04488059_11381</name>
</gene>
<dbReference type="Gene3D" id="3.10.50.30">
    <property type="entry name" value="Transcription elongation factor, GreA/GreB, C-terminal domain"/>
    <property type="match status" value="1"/>
</dbReference>
<keyword evidence="4 8" id="KW-0238">DNA-binding</keyword>
<evidence type="ECO:0000259" key="11">
    <source>
        <dbReference type="Pfam" id="PF03449"/>
    </source>
</evidence>
<dbReference type="GO" id="GO:0032784">
    <property type="term" value="P:regulation of DNA-templated transcription elongation"/>
    <property type="evidence" value="ECO:0007669"/>
    <property type="project" value="UniProtKB-UniRule"/>
</dbReference>
<dbReference type="InterPro" id="IPR001437">
    <property type="entry name" value="Tscrpt_elong_fac_GreA/B_C"/>
</dbReference>
<dbReference type="InterPro" id="IPR006359">
    <property type="entry name" value="Tscrpt_elong_fac_GreA"/>
</dbReference>
<dbReference type="Proteomes" id="UP000182258">
    <property type="component" value="Unassembled WGS sequence"/>
</dbReference>
<dbReference type="InterPro" id="IPR036805">
    <property type="entry name" value="Tscrpt_elong_fac_GreA/B_N_sf"/>
</dbReference>
<feature type="domain" description="Transcription elongation factor GreA/GreB C-terminal" evidence="10">
    <location>
        <begin position="129"/>
        <end position="202"/>
    </location>
</feature>
<dbReference type="PROSITE" id="PS00830">
    <property type="entry name" value="GREAB_2"/>
    <property type="match status" value="1"/>
</dbReference>
<evidence type="ECO:0000256" key="1">
    <source>
        <dbReference type="ARBA" id="ARBA00008213"/>
    </source>
</evidence>
<dbReference type="STRING" id="728005.SAMN04488059_11381"/>
<evidence type="ECO:0000259" key="10">
    <source>
        <dbReference type="Pfam" id="PF01272"/>
    </source>
</evidence>
<dbReference type="InterPro" id="IPR036953">
    <property type="entry name" value="GreA/GreB_C_sf"/>
</dbReference>